<dbReference type="RefSeq" id="WP_184707485.1">
    <property type="nucleotide sequence ID" value="NZ_JACHBG010000011.1"/>
</dbReference>
<dbReference type="GO" id="GO:0008137">
    <property type="term" value="F:NADH dehydrogenase (ubiquinone) activity"/>
    <property type="evidence" value="ECO:0007669"/>
    <property type="project" value="InterPro"/>
</dbReference>
<keyword evidence="6 8" id="KW-0472">Membrane</keyword>
<reference evidence="10 11" key="1">
    <citation type="submission" date="2020-08" db="EMBL/GenBank/DDBJ databases">
        <title>Genomic Encyclopedia of Type Strains, Phase IV (KMG-V): Genome sequencing to study the core and pangenomes of soil and plant-associated prokaryotes.</title>
        <authorList>
            <person name="Whitman W."/>
        </authorList>
    </citation>
    <scope>NUCLEOTIDE SEQUENCE [LARGE SCALE GENOMIC DNA]</scope>
    <source>
        <strain evidence="10 11">SEMIA 4060</strain>
    </source>
</reference>
<dbReference type="InterPro" id="IPR052175">
    <property type="entry name" value="ComplexI-like_HydComp"/>
</dbReference>
<evidence type="ECO:0000256" key="5">
    <source>
        <dbReference type="ARBA" id="ARBA00023002"/>
    </source>
</evidence>
<keyword evidence="4 8" id="KW-1133">Transmembrane helix</keyword>
<dbReference type="NCBIfam" id="NF005043">
    <property type="entry name" value="PRK06458.1-3"/>
    <property type="match status" value="1"/>
</dbReference>
<keyword evidence="3 7" id="KW-0812">Transmembrane</keyword>
<feature type="transmembrane region" description="Helical" evidence="8">
    <location>
        <begin position="418"/>
        <end position="441"/>
    </location>
</feature>
<gene>
    <name evidence="10" type="ORF">GGD46_004310</name>
</gene>
<evidence type="ECO:0000259" key="9">
    <source>
        <dbReference type="Pfam" id="PF00361"/>
    </source>
</evidence>
<accession>A0A7X0IU03</accession>
<feature type="transmembrane region" description="Helical" evidence="8">
    <location>
        <begin position="279"/>
        <end position="301"/>
    </location>
</feature>
<keyword evidence="2" id="KW-1003">Cell membrane</keyword>
<dbReference type="PANTHER" id="PTHR42682:SF5">
    <property type="entry name" value="HYDROGENASE-4 COMPONENT F"/>
    <property type="match status" value="1"/>
</dbReference>
<evidence type="ECO:0000256" key="1">
    <source>
        <dbReference type="ARBA" id="ARBA00004651"/>
    </source>
</evidence>
<dbReference type="Proteomes" id="UP000565576">
    <property type="component" value="Unassembled WGS sequence"/>
</dbReference>
<feature type="transmembrane region" description="Helical" evidence="8">
    <location>
        <begin position="248"/>
        <end position="267"/>
    </location>
</feature>
<name>A0A7X0IU03_9HYPH</name>
<evidence type="ECO:0000256" key="4">
    <source>
        <dbReference type="ARBA" id="ARBA00022989"/>
    </source>
</evidence>
<dbReference type="PANTHER" id="PTHR42682">
    <property type="entry name" value="HYDROGENASE-4 COMPONENT F"/>
    <property type="match status" value="1"/>
</dbReference>
<dbReference type="EMBL" id="JACHBG010000011">
    <property type="protein sequence ID" value="MBB6487010.1"/>
    <property type="molecule type" value="Genomic_DNA"/>
</dbReference>
<evidence type="ECO:0000256" key="3">
    <source>
        <dbReference type="ARBA" id="ARBA00022692"/>
    </source>
</evidence>
<keyword evidence="5 10" id="KW-0560">Oxidoreductase</keyword>
<comment type="subcellular location">
    <subcellularLocation>
        <location evidence="1">Cell membrane</location>
        <topology evidence="1">Multi-pass membrane protein</topology>
    </subcellularLocation>
    <subcellularLocation>
        <location evidence="7">Membrane</location>
        <topology evidence="7">Multi-pass membrane protein</topology>
    </subcellularLocation>
</comment>
<proteinExistence type="predicted"/>
<evidence type="ECO:0000313" key="11">
    <source>
        <dbReference type="Proteomes" id="UP000565576"/>
    </source>
</evidence>
<evidence type="ECO:0000256" key="7">
    <source>
        <dbReference type="RuleBase" id="RU000320"/>
    </source>
</evidence>
<protein>
    <submittedName>
        <fullName evidence="10">Hydrogenase-4 component F</fullName>
        <ecNumber evidence="10">1.-.-.-</ecNumber>
    </submittedName>
</protein>
<dbReference type="GO" id="GO:0005886">
    <property type="term" value="C:plasma membrane"/>
    <property type="evidence" value="ECO:0007669"/>
    <property type="project" value="UniProtKB-SubCell"/>
</dbReference>
<dbReference type="NCBIfam" id="NF005045">
    <property type="entry name" value="PRK06458.1-5"/>
    <property type="match status" value="1"/>
</dbReference>
<dbReference type="Pfam" id="PF00361">
    <property type="entry name" value="Proton_antipo_M"/>
    <property type="match status" value="1"/>
</dbReference>
<feature type="transmembrane region" description="Helical" evidence="8">
    <location>
        <begin position="321"/>
        <end position="343"/>
    </location>
</feature>
<feature type="transmembrane region" description="Helical" evidence="8">
    <location>
        <begin position="382"/>
        <end position="406"/>
    </location>
</feature>
<comment type="caution">
    <text evidence="10">The sequence shown here is derived from an EMBL/GenBank/DDBJ whole genome shotgun (WGS) entry which is preliminary data.</text>
</comment>
<dbReference type="AlphaFoldDB" id="A0A7X0IU03"/>
<evidence type="ECO:0000256" key="8">
    <source>
        <dbReference type="SAM" id="Phobius"/>
    </source>
</evidence>
<dbReference type="GO" id="GO:0042773">
    <property type="term" value="P:ATP synthesis coupled electron transport"/>
    <property type="evidence" value="ECO:0007669"/>
    <property type="project" value="InterPro"/>
</dbReference>
<feature type="transmembrane region" description="Helical" evidence="8">
    <location>
        <begin position="453"/>
        <end position="472"/>
    </location>
</feature>
<dbReference type="PRINTS" id="PR01437">
    <property type="entry name" value="NUOXDRDTASE4"/>
</dbReference>
<evidence type="ECO:0000256" key="6">
    <source>
        <dbReference type="ARBA" id="ARBA00023136"/>
    </source>
</evidence>
<evidence type="ECO:0000313" key="10">
    <source>
        <dbReference type="EMBL" id="MBB6487010.1"/>
    </source>
</evidence>
<evidence type="ECO:0000256" key="2">
    <source>
        <dbReference type="ARBA" id="ARBA00022475"/>
    </source>
</evidence>
<feature type="transmembrane region" description="Helical" evidence="8">
    <location>
        <begin position="74"/>
        <end position="97"/>
    </location>
</feature>
<sequence>MSALSPSILGFDAVTAVLVIPITAAALLALLPGYRMTARLNVVASLLTLLAALSLFFSARPPPGRYLLVDDLNIIFIVLNAFVGFTTSVFSADYIAHELEIGRLTPANLRFYHAMYQIMMFGMNLAFVSNNIGLMWVAVELATLTTVLMVGIYRTHEALEAAWKYFILGSVGIAFALFGTILVYLAAQAVVGTGYDAMVWTTLVEHAAGFDPALLNLAFIFLLLGYGTKVGLAPLHAWLPDAHAEGPTPISAVLSGLLLNVALYAVLRFKILLAATPEAISPGPLMMTMGLISLIFAAFMLYRRRDIKRLFAYSSIEHMGIIVFAFGLGGSLANFAGLLHMVMHSLTKSAIFFAVGHIAQIKGTQRLSAIRGLTETHPGLGWGLLAGVIAIAGLPPAGIFMSEFLIVSSTFAKQPLLAIPLVFGLLVAFGALLLRLTGAIFGQPRGSLAPAEASYLPMFLHLALVLAAGIYLPPQMVTWFQHIANLLR</sequence>
<feature type="transmembrane region" description="Helical" evidence="8">
    <location>
        <begin position="134"/>
        <end position="153"/>
    </location>
</feature>
<feature type="transmembrane region" description="Helical" evidence="8">
    <location>
        <begin position="109"/>
        <end position="128"/>
    </location>
</feature>
<organism evidence="10 11">
    <name type="scientific">Rhizobium lusitanum</name>
    <dbReference type="NCBI Taxonomy" id="293958"/>
    <lineage>
        <taxon>Bacteria</taxon>
        <taxon>Pseudomonadati</taxon>
        <taxon>Pseudomonadota</taxon>
        <taxon>Alphaproteobacteria</taxon>
        <taxon>Hyphomicrobiales</taxon>
        <taxon>Rhizobiaceae</taxon>
        <taxon>Rhizobium/Agrobacterium group</taxon>
        <taxon>Rhizobium</taxon>
    </lineage>
</organism>
<feature type="transmembrane region" description="Helical" evidence="8">
    <location>
        <begin position="165"/>
        <end position="187"/>
    </location>
</feature>
<dbReference type="GO" id="GO:0016491">
    <property type="term" value="F:oxidoreductase activity"/>
    <property type="evidence" value="ECO:0007669"/>
    <property type="project" value="UniProtKB-KW"/>
</dbReference>
<dbReference type="EC" id="1.-.-.-" evidence="10"/>
<feature type="transmembrane region" description="Helical" evidence="8">
    <location>
        <begin position="6"/>
        <end position="31"/>
    </location>
</feature>
<dbReference type="InterPro" id="IPR003918">
    <property type="entry name" value="NADH_UbQ_OxRdtase"/>
</dbReference>
<feature type="transmembrane region" description="Helical" evidence="8">
    <location>
        <begin position="38"/>
        <end position="59"/>
    </location>
</feature>
<dbReference type="InterPro" id="IPR001750">
    <property type="entry name" value="ND/Mrp_TM"/>
</dbReference>
<feature type="domain" description="NADH:quinone oxidoreductase/Mrp antiporter transmembrane" evidence="9">
    <location>
        <begin position="129"/>
        <end position="422"/>
    </location>
</feature>